<evidence type="ECO:0000259" key="6">
    <source>
        <dbReference type="Pfam" id="PF08100"/>
    </source>
</evidence>
<keyword evidence="1 7" id="KW-0489">Methyltransferase</keyword>
<dbReference type="Pfam" id="PF08100">
    <property type="entry name" value="Dimerisation"/>
    <property type="match status" value="1"/>
</dbReference>
<feature type="domain" description="O-methyltransferase C-terminal" evidence="5">
    <location>
        <begin position="128"/>
        <end position="332"/>
    </location>
</feature>
<gene>
    <name evidence="7" type="ORF">EV356DRAFT_188800</name>
</gene>
<dbReference type="InterPro" id="IPR036388">
    <property type="entry name" value="WH-like_DNA-bd_sf"/>
</dbReference>
<feature type="domain" description="O-methyltransferase dimerisation" evidence="6">
    <location>
        <begin position="13"/>
        <end position="89"/>
    </location>
</feature>
<dbReference type="SUPFAM" id="SSF46785">
    <property type="entry name" value="Winged helix' DNA-binding domain"/>
    <property type="match status" value="1"/>
</dbReference>
<sequence length="355" mass="39373">MASLDPMEHAKGLIEKVMETATIRSILKFNVLQALPVNGTTSIQDLSKSTNVQASLLERLLRLAAGEGFLLQTNQNEFGHTAISKAYLTPIGDFFSMSYDESMSPMFKFPEYIDARSVREEPSSPTHNPYSWAWGQEGKTSFEVVAAQPERLQAFQRGLGALARGDPITGFYDFDKLDTPEDRAILIDVGGGHGQFIGSIVAAHTKLDPSKMILQDRPETIEIARKREFLPAQVKTVAHDFFTEQPVKAARAYCLRKVTHDWSDEDVVKILKNLAGAMAKDSKLLLVDVLVPTRVDTHEGRTAAWMDIALMPVGGKERTKEMFEDVLDKAGLQLDKIYPAPHSEQAIVEASLKGR</sequence>
<evidence type="ECO:0000256" key="1">
    <source>
        <dbReference type="ARBA" id="ARBA00022603"/>
    </source>
</evidence>
<dbReference type="InterPro" id="IPR012967">
    <property type="entry name" value="COMT_dimerisation"/>
</dbReference>
<dbReference type="PANTHER" id="PTHR43712:SF1">
    <property type="entry name" value="HYPOTHETICAL O-METHYLTRANSFERASE (EUROFUNG)-RELATED"/>
    <property type="match status" value="1"/>
</dbReference>
<dbReference type="Proteomes" id="UP000800092">
    <property type="component" value="Unassembled WGS sequence"/>
</dbReference>
<dbReference type="GO" id="GO:0032259">
    <property type="term" value="P:methylation"/>
    <property type="evidence" value="ECO:0007669"/>
    <property type="project" value="UniProtKB-KW"/>
</dbReference>
<keyword evidence="8" id="KW-1185">Reference proteome</keyword>
<organism evidence="7 8">
    <name type="scientific">Viridothelium virens</name>
    <name type="common">Speckled blister lichen</name>
    <name type="synonym">Trypethelium virens</name>
    <dbReference type="NCBI Taxonomy" id="1048519"/>
    <lineage>
        <taxon>Eukaryota</taxon>
        <taxon>Fungi</taxon>
        <taxon>Dikarya</taxon>
        <taxon>Ascomycota</taxon>
        <taxon>Pezizomycotina</taxon>
        <taxon>Dothideomycetes</taxon>
        <taxon>Dothideomycetes incertae sedis</taxon>
        <taxon>Trypetheliales</taxon>
        <taxon>Trypetheliaceae</taxon>
        <taxon>Viridothelium</taxon>
    </lineage>
</organism>
<evidence type="ECO:0000313" key="7">
    <source>
        <dbReference type="EMBL" id="KAF2233839.1"/>
    </source>
</evidence>
<keyword evidence="3" id="KW-0949">S-adenosyl-L-methionine</keyword>
<reference evidence="7" key="1">
    <citation type="journal article" date="2020" name="Stud. Mycol.">
        <title>101 Dothideomycetes genomes: a test case for predicting lifestyles and emergence of pathogens.</title>
        <authorList>
            <person name="Haridas S."/>
            <person name="Albert R."/>
            <person name="Binder M."/>
            <person name="Bloem J."/>
            <person name="Labutti K."/>
            <person name="Salamov A."/>
            <person name="Andreopoulos B."/>
            <person name="Baker S."/>
            <person name="Barry K."/>
            <person name="Bills G."/>
            <person name="Bluhm B."/>
            <person name="Cannon C."/>
            <person name="Castanera R."/>
            <person name="Culley D."/>
            <person name="Daum C."/>
            <person name="Ezra D."/>
            <person name="Gonzalez J."/>
            <person name="Henrissat B."/>
            <person name="Kuo A."/>
            <person name="Liang C."/>
            <person name="Lipzen A."/>
            <person name="Lutzoni F."/>
            <person name="Magnuson J."/>
            <person name="Mondo S."/>
            <person name="Nolan M."/>
            <person name="Ohm R."/>
            <person name="Pangilinan J."/>
            <person name="Park H.-J."/>
            <person name="Ramirez L."/>
            <person name="Alfaro M."/>
            <person name="Sun H."/>
            <person name="Tritt A."/>
            <person name="Yoshinaga Y."/>
            <person name="Zwiers L.-H."/>
            <person name="Turgeon B."/>
            <person name="Goodwin S."/>
            <person name="Spatafora J."/>
            <person name="Crous P."/>
            <person name="Grigoriev I."/>
        </authorList>
    </citation>
    <scope>NUCLEOTIDE SEQUENCE</scope>
    <source>
        <strain evidence="7">Tuck. ex Michener</strain>
    </source>
</reference>
<evidence type="ECO:0000256" key="4">
    <source>
        <dbReference type="PIRSR" id="PIRSR005739-1"/>
    </source>
</evidence>
<dbReference type="InterPro" id="IPR029063">
    <property type="entry name" value="SAM-dependent_MTases_sf"/>
</dbReference>
<dbReference type="Gene3D" id="1.10.10.10">
    <property type="entry name" value="Winged helix-like DNA-binding domain superfamily/Winged helix DNA-binding domain"/>
    <property type="match status" value="1"/>
</dbReference>
<dbReference type="InterPro" id="IPR016461">
    <property type="entry name" value="COMT-like"/>
</dbReference>
<dbReference type="InterPro" id="IPR036390">
    <property type="entry name" value="WH_DNA-bd_sf"/>
</dbReference>
<dbReference type="PANTHER" id="PTHR43712">
    <property type="entry name" value="PUTATIVE (AFU_ORTHOLOGUE AFUA_4G14580)-RELATED"/>
    <property type="match status" value="1"/>
</dbReference>
<proteinExistence type="predicted"/>
<dbReference type="GO" id="GO:0046983">
    <property type="term" value="F:protein dimerization activity"/>
    <property type="evidence" value="ECO:0007669"/>
    <property type="project" value="InterPro"/>
</dbReference>
<accession>A0A6A6H7I9</accession>
<dbReference type="AlphaFoldDB" id="A0A6A6H7I9"/>
<evidence type="ECO:0000313" key="8">
    <source>
        <dbReference type="Proteomes" id="UP000800092"/>
    </source>
</evidence>
<dbReference type="PIRSF" id="PIRSF005739">
    <property type="entry name" value="O-mtase"/>
    <property type="match status" value="1"/>
</dbReference>
<dbReference type="GO" id="GO:0008171">
    <property type="term" value="F:O-methyltransferase activity"/>
    <property type="evidence" value="ECO:0007669"/>
    <property type="project" value="InterPro"/>
</dbReference>
<keyword evidence="2 7" id="KW-0808">Transferase</keyword>
<dbReference type="InterPro" id="IPR001077">
    <property type="entry name" value="COMT_C"/>
</dbReference>
<dbReference type="PROSITE" id="PS51683">
    <property type="entry name" value="SAM_OMT_II"/>
    <property type="match status" value="1"/>
</dbReference>
<dbReference type="Pfam" id="PF00891">
    <property type="entry name" value="Methyltransf_2"/>
    <property type="match status" value="1"/>
</dbReference>
<feature type="active site" description="Proton acceptor" evidence="4">
    <location>
        <position position="260"/>
    </location>
</feature>
<evidence type="ECO:0000259" key="5">
    <source>
        <dbReference type="Pfam" id="PF00891"/>
    </source>
</evidence>
<evidence type="ECO:0000256" key="3">
    <source>
        <dbReference type="ARBA" id="ARBA00022691"/>
    </source>
</evidence>
<dbReference type="EMBL" id="ML991803">
    <property type="protein sequence ID" value="KAF2233839.1"/>
    <property type="molecule type" value="Genomic_DNA"/>
</dbReference>
<dbReference type="Gene3D" id="3.40.50.150">
    <property type="entry name" value="Vaccinia Virus protein VP39"/>
    <property type="match status" value="1"/>
</dbReference>
<name>A0A6A6H7I9_VIRVR</name>
<dbReference type="OrthoDB" id="1535081at2759"/>
<dbReference type="SUPFAM" id="SSF53335">
    <property type="entry name" value="S-adenosyl-L-methionine-dependent methyltransferases"/>
    <property type="match status" value="1"/>
</dbReference>
<protein>
    <submittedName>
        <fullName evidence="7">S-adenosyl-L-methionine-dependent methyltransferase</fullName>
    </submittedName>
</protein>
<evidence type="ECO:0000256" key="2">
    <source>
        <dbReference type="ARBA" id="ARBA00022679"/>
    </source>
</evidence>